<sequence>MFDLDSLTINCSGKIGKRKNSEMTYTNRKLGCAKNKDITMLHNPLDNRSLYNWYDLTMRAIQPYSDYCLTLSKRFQRIADTMNLPMSNPFLSDMQNEIYKNLIQTPIKFYRGLTGYFYVYHMITDIYEKPKFNIMDVKIGDDYYDIREEIVERNSFCDLVQFRKRGVKEGTFPKMLVVAPMSGHYATLLRDTVKGLLPFYDVYITDWKNARDVPLTEGGFDLDGFIEYLISYFKLLGSNLNVMAVCQPTVPVLAALALMSTDNDPKIPNCAILIGGPIDTSQSPTAVDELAVSRGDDWFKQNVISMVPARFPGAMRLVYPGFMQLSGFMSMNMQRHIESLKNAINNYAENKRKEAFKIIQFYIEYFSTMDLTAEFYMQTINTVFQEQLLTKGRYKSKGKDIRLQDIKNTSLLIIEGERDDITGLGQTKSVIDLCKNLPNSMKKYYLAAGVGHYGLFNGSKFRKVIIPEINKFINHSTGKENSLKKAKC</sequence>
<dbReference type="InterPro" id="IPR009656">
    <property type="entry name" value="PHB_depo_C"/>
</dbReference>
<dbReference type="Pfam" id="PF06850">
    <property type="entry name" value="PHB_depo_C"/>
    <property type="match status" value="1"/>
</dbReference>
<dbReference type="Proteomes" id="UP000054742">
    <property type="component" value="Unassembled WGS sequence"/>
</dbReference>
<dbReference type="InterPro" id="IPR029058">
    <property type="entry name" value="AB_hydrolase_fold"/>
</dbReference>
<dbReference type="EMBL" id="LNXV01000004">
    <property type="protein sequence ID" value="KTC86570.1"/>
    <property type="molecule type" value="Genomic_DNA"/>
</dbReference>
<proteinExistence type="predicted"/>
<evidence type="ECO:0000259" key="1">
    <source>
        <dbReference type="Pfam" id="PF06850"/>
    </source>
</evidence>
<gene>
    <name evidence="2" type="ORF">Lbru_0511</name>
</gene>
<dbReference type="InterPro" id="IPR010915">
    <property type="entry name" value="PHB_depoly_PhaZ"/>
</dbReference>
<evidence type="ECO:0000313" key="3">
    <source>
        <dbReference type="Proteomes" id="UP000054742"/>
    </source>
</evidence>
<protein>
    <submittedName>
        <fullName evidence="2">Poly(3-hydroxybutyrate) depolymerase</fullName>
    </submittedName>
</protein>
<dbReference type="RefSeq" id="WP_242604312.1">
    <property type="nucleotide sequence ID" value="NZ_CAAAHU010000025.1"/>
</dbReference>
<dbReference type="NCBIfam" id="TIGR01849">
    <property type="entry name" value="PHB_depoly_PhaZ"/>
    <property type="match status" value="1"/>
</dbReference>
<accession>A0A0W0ST43</accession>
<reference evidence="2 3" key="1">
    <citation type="submission" date="2015-11" db="EMBL/GenBank/DDBJ databases">
        <title>Genomic analysis of 38 Legionella species identifies large and diverse effector repertoires.</title>
        <authorList>
            <person name="Burstein D."/>
            <person name="Amaro F."/>
            <person name="Zusman T."/>
            <person name="Lifshitz Z."/>
            <person name="Cohen O."/>
            <person name="Gilbert J.A."/>
            <person name="Pupko T."/>
            <person name="Shuman H.A."/>
            <person name="Segal G."/>
        </authorList>
    </citation>
    <scope>NUCLEOTIDE SEQUENCE [LARGE SCALE GENOMIC DNA]</scope>
    <source>
        <strain evidence="2 3">ATCC 43878</strain>
    </source>
</reference>
<organism evidence="2 3">
    <name type="scientific">Legionella brunensis</name>
    <dbReference type="NCBI Taxonomy" id="29422"/>
    <lineage>
        <taxon>Bacteria</taxon>
        <taxon>Pseudomonadati</taxon>
        <taxon>Pseudomonadota</taxon>
        <taxon>Gammaproteobacteria</taxon>
        <taxon>Legionellales</taxon>
        <taxon>Legionellaceae</taxon>
        <taxon>Legionella</taxon>
    </lineage>
</organism>
<keyword evidence="3" id="KW-1185">Reference proteome</keyword>
<dbReference type="PANTHER" id="PTHR36837">
    <property type="entry name" value="POLY(3-HYDROXYALKANOATE) POLYMERASE SUBUNIT PHAC"/>
    <property type="match status" value="1"/>
</dbReference>
<dbReference type="STRING" id="29422.Lbru_0511"/>
<dbReference type="SUPFAM" id="SSF53474">
    <property type="entry name" value="alpha/beta-Hydrolases"/>
    <property type="match status" value="1"/>
</dbReference>
<name>A0A0W0ST43_9GAMM</name>
<dbReference type="PANTHER" id="PTHR36837:SF4">
    <property type="entry name" value="BLR0908 PROTEIN"/>
    <property type="match status" value="1"/>
</dbReference>
<dbReference type="PATRIC" id="fig|29422.6.peg.535"/>
<dbReference type="InterPro" id="IPR051321">
    <property type="entry name" value="PHA/PHB_synthase"/>
</dbReference>
<evidence type="ECO:0000313" key="2">
    <source>
        <dbReference type="EMBL" id="KTC86570.1"/>
    </source>
</evidence>
<feature type="domain" description="PHB de-polymerase C-terminal" evidence="1">
    <location>
        <begin position="275"/>
        <end position="475"/>
    </location>
</feature>
<comment type="caution">
    <text evidence="2">The sequence shown here is derived from an EMBL/GenBank/DDBJ whole genome shotgun (WGS) entry which is preliminary data.</text>
</comment>
<dbReference type="AlphaFoldDB" id="A0A0W0ST43"/>